<dbReference type="Pfam" id="PF04810">
    <property type="entry name" value="zf-Sec23_Sec24"/>
    <property type="match status" value="1"/>
</dbReference>
<keyword evidence="4 9" id="KW-0862">Zinc</keyword>
<evidence type="ECO:0000259" key="10">
    <source>
        <dbReference type="Pfam" id="PF04810"/>
    </source>
</evidence>
<gene>
    <name evidence="11" type="ORF">C1H46_028665</name>
</gene>
<keyword evidence="12" id="KW-1185">Reference proteome</keyword>
<dbReference type="GO" id="GO:0005789">
    <property type="term" value="C:endoplasmic reticulum membrane"/>
    <property type="evidence" value="ECO:0007669"/>
    <property type="project" value="UniProtKB-SubCell"/>
</dbReference>
<evidence type="ECO:0000256" key="2">
    <source>
        <dbReference type="ARBA" id="ARBA00022723"/>
    </source>
</evidence>
<evidence type="ECO:0000256" key="6">
    <source>
        <dbReference type="ARBA" id="ARBA00022927"/>
    </source>
</evidence>
<reference evidence="11 12" key="1">
    <citation type="journal article" date="2019" name="G3 (Bethesda)">
        <title>Sequencing of a Wild Apple (Malus baccata) Genome Unravels the Differences Between Cultivated and Wild Apple Species Regarding Disease Resistance and Cold Tolerance.</title>
        <authorList>
            <person name="Chen X."/>
        </authorList>
    </citation>
    <scope>NUCLEOTIDE SEQUENCE [LARGE SCALE GENOMIC DNA]</scope>
    <source>
        <strain evidence="12">cv. Shandingzi</strain>
        <tissue evidence="11">Leaves</tissue>
    </source>
</reference>
<evidence type="ECO:0000256" key="3">
    <source>
        <dbReference type="ARBA" id="ARBA00022824"/>
    </source>
</evidence>
<keyword evidence="2 9" id="KW-0479">Metal-binding</keyword>
<dbReference type="FunFam" id="2.30.30.380:FF:000001">
    <property type="entry name" value="Protein transport protein SEC23"/>
    <property type="match status" value="1"/>
</dbReference>
<dbReference type="GO" id="GO:0030127">
    <property type="term" value="C:COPII vesicle coat"/>
    <property type="evidence" value="ECO:0007669"/>
    <property type="project" value="InterPro"/>
</dbReference>
<keyword evidence="1 9" id="KW-0813">Transport</keyword>
<keyword evidence="7 9" id="KW-0472">Membrane</keyword>
<accession>A0A540LHB9</accession>
<dbReference type="AlphaFoldDB" id="A0A540LHB9"/>
<evidence type="ECO:0000256" key="8">
    <source>
        <dbReference type="ARBA" id="ARBA00023329"/>
    </source>
</evidence>
<proteinExistence type="inferred from homology"/>
<keyword evidence="9" id="KW-0963">Cytoplasm</keyword>
<dbReference type="PANTHER" id="PTHR11141:SF2">
    <property type="entry name" value="PROTEIN TRANSPORT PROTEIN SEC23 C"/>
    <property type="match status" value="1"/>
</dbReference>
<dbReference type="InterPro" id="IPR037364">
    <property type="entry name" value="Sec23"/>
</dbReference>
<organism evidence="11 12">
    <name type="scientific">Malus baccata</name>
    <name type="common">Siberian crab apple</name>
    <name type="synonym">Pyrus baccata</name>
    <dbReference type="NCBI Taxonomy" id="106549"/>
    <lineage>
        <taxon>Eukaryota</taxon>
        <taxon>Viridiplantae</taxon>
        <taxon>Streptophyta</taxon>
        <taxon>Embryophyta</taxon>
        <taxon>Tracheophyta</taxon>
        <taxon>Spermatophyta</taxon>
        <taxon>Magnoliopsida</taxon>
        <taxon>eudicotyledons</taxon>
        <taxon>Gunneridae</taxon>
        <taxon>Pentapetalae</taxon>
        <taxon>rosids</taxon>
        <taxon>fabids</taxon>
        <taxon>Rosales</taxon>
        <taxon>Rosaceae</taxon>
        <taxon>Amygdaloideae</taxon>
        <taxon>Maleae</taxon>
        <taxon>Malus</taxon>
    </lineage>
</organism>
<dbReference type="PANTHER" id="PTHR11141">
    <property type="entry name" value="PROTEIN TRANSPORT PROTEIN SEC23"/>
    <property type="match status" value="1"/>
</dbReference>
<protein>
    <recommendedName>
        <fullName evidence="9">Protein transport protein SEC23</fullName>
    </recommendedName>
</protein>
<evidence type="ECO:0000313" key="12">
    <source>
        <dbReference type="Proteomes" id="UP000315295"/>
    </source>
</evidence>
<keyword evidence="3 9" id="KW-0256">Endoplasmic reticulum</keyword>
<dbReference type="GO" id="GO:0008270">
    <property type="term" value="F:zinc ion binding"/>
    <property type="evidence" value="ECO:0007669"/>
    <property type="project" value="InterPro"/>
</dbReference>
<keyword evidence="8 9" id="KW-0968">Cytoplasmic vesicle</keyword>
<dbReference type="Gene3D" id="2.60.40.1670">
    <property type="entry name" value="beta-sandwich domain of Sec23/24"/>
    <property type="match status" value="1"/>
</dbReference>
<dbReference type="GO" id="GO:0090110">
    <property type="term" value="P:COPII-coated vesicle cargo loading"/>
    <property type="evidence" value="ECO:0007669"/>
    <property type="project" value="TreeGrafter"/>
</dbReference>
<comment type="similarity">
    <text evidence="9">Belongs to the SEC23/SEC24 family. SEC23 subfamily.</text>
</comment>
<sequence length="116" mass="13414">MTFPHPHPPHSIAFFTKSPSHLHFDQAIPLHARPPLRPLRCRTCCFVLNHFSIVDYATKVWICPVCFTRNHFPPYYASISDENLPAKLFPQYTTIEYDSSIKKPTSPPIFIFVVDT</sequence>
<evidence type="ECO:0000256" key="4">
    <source>
        <dbReference type="ARBA" id="ARBA00022833"/>
    </source>
</evidence>
<dbReference type="STRING" id="106549.A0A540LHB9"/>
<evidence type="ECO:0000256" key="5">
    <source>
        <dbReference type="ARBA" id="ARBA00022892"/>
    </source>
</evidence>
<dbReference type="GO" id="GO:0005096">
    <property type="term" value="F:GTPase activator activity"/>
    <property type="evidence" value="ECO:0007669"/>
    <property type="project" value="TreeGrafter"/>
</dbReference>
<dbReference type="Proteomes" id="UP000315295">
    <property type="component" value="Unassembled WGS sequence"/>
</dbReference>
<dbReference type="SUPFAM" id="SSF82919">
    <property type="entry name" value="Zn-finger domain of Sec23/24"/>
    <property type="match status" value="1"/>
</dbReference>
<keyword evidence="5 9" id="KW-0931">ER-Golgi transport</keyword>
<keyword evidence="6 9" id="KW-0653">Protein transport</keyword>
<comment type="subcellular location">
    <subcellularLocation>
        <location evidence="9">Cytoplasmic vesicle</location>
        <location evidence="9">COPII-coated vesicle membrane</location>
        <topology evidence="9">Peripheral membrane protein</topology>
        <orientation evidence="9">Cytoplasmic side</orientation>
    </subcellularLocation>
    <subcellularLocation>
        <location evidence="9">Endoplasmic reticulum membrane</location>
        <topology evidence="9">Peripheral membrane protein</topology>
        <orientation evidence="9">Cytoplasmic side</orientation>
    </subcellularLocation>
</comment>
<dbReference type="EMBL" id="VIEB01000587">
    <property type="protein sequence ID" value="TQD85749.1"/>
    <property type="molecule type" value="Genomic_DNA"/>
</dbReference>
<dbReference type="InterPro" id="IPR006895">
    <property type="entry name" value="Znf_Sec23_Sec24"/>
</dbReference>
<dbReference type="InterPro" id="IPR036465">
    <property type="entry name" value="vWFA_dom_sf"/>
</dbReference>
<evidence type="ECO:0000256" key="7">
    <source>
        <dbReference type="ARBA" id="ARBA00023136"/>
    </source>
</evidence>
<evidence type="ECO:0000256" key="1">
    <source>
        <dbReference type="ARBA" id="ARBA00022448"/>
    </source>
</evidence>
<name>A0A540LHB9_MALBA</name>
<dbReference type="GO" id="GO:0070971">
    <property type="term" value="C:endoplasmic reticulum exit site"/>
    <property type="evidence" value="ECO:0007669"/>
    <property type="project" value="TreeGrafter"/>
</dbReference>
<dbReference type="InterPro" id="IPR036174">
    <property type="entry name" value="Znf_Sec23_Sec24_sf"/>
</dbReference>
<comment type="caution">
    <text evidence="11">The sequence shown here is derived from an EMBL/GenBank/DDBJ whole genome shotgun (WGS) entry which is preliminary data.</text>
</comment>
<evidence type="ECO:0000313" key="11">
    <source>
        <dbReference type="EMBL" id="TQD85749.1"/>
    </source>
</evidence>
<dbReference type="Gene3D" id="3.40.50.410">
    <property type="entry name" value="von Willebrand factor, type A domain"/>
    <property type="match status" value="1"/>
</dbReference>
<dbReference type="Gene3D" id="2.30.30.380">
    <property type="entry name" value="Zn-finger domain of Sec23/24"/>
    <property type="match status" value="1"/>
</dbReference>
<feature type="domain" description="Zinc finger Sec23/Sec24-type" evidence="10">
    <location>
        <begin position="38"/>
        <end position="76"/>
    </location>
</feature>
<evidence type="ECO:0000256" key="9">
    <source>
        <dbReference type="RuleBase" id="RU365030"/>
    </source>
</evidence>
<comment type="function">
    <text evidence="9">Component of the coat protein complex II (COPII) which promotes the formation of transport vesicles from the endoplasmic reticulum (ER). The coat has two main functions, the physical deformation of the endoplasmic reticulum membrane into vesicles and the selection of cargo molecules.</text>
</comment>
<dbReference type="GO" id="GO:0006886">
    <property type="term" value="P:intracellular protein transport"/>
    <property type="evidence" value="ECO:0007669"/>
    <property type="project" value="InterPro"/>
</dbReference>